<keyword evidence="4" id="KW-1185">Reference proteome</keyword>
<reference evidence="3 4" key="1">
    <citation type="submission" date="2017-07" db="EMBL/GenBank/DDBJ databases">
        <title>Draft whole genome sequences of clinical Proprionibacteriaceae strains.</title>
        <authorList>
            <person name="Bernier A.-M."/>
            <person name="Bernard K."/>
            <person name="Domingo M.-C."/>
        </authorList>
    </citation>
    <scope>NUCLEOTIDE SEQUENCE [LARGE SCALE GENOMIC DNA]</scope>
    <source>
        <strain evidence="3 4">NML 030167</strain>
    </source>
</reference>
<dbReference type="OrthoDB" id="3776222at2"/>
<comment type="caution">
    <text evidence="3">The sequence shown here is derived from an EMBL/GenBank/DDBJ whole genome shotgun (WGS) entry which is preliminary data.</text>
</comment>
<evidence type="ECO:0000259" key="2">
    <source>
        <dbReference type="PROSITE" id="PS50943"/>
    </source>
</evidence>
<sequence>MVDVGGVLRRVRRALDLNQREFAERLGVSASHLARWEAGQRSPRVPELVAALELAGFTLHVLDADGNAVRPMGEADTVRDRQGRFLPAHLDVELIDPYFSGLVPCAPRRARREQSRARRGEVPVDHPTAQDVIAAEHARRERRRAKWEQERALGLLPVPAPTPFVCTCPSDCDVLGPCVPSCPCRCGTDLEPWAEGPELPPAADSGPPTTEPALQVDLGGQPMGKGGDGLGAEQRPAGAALAGQGTGPGEPDAGGEQDAGGVGTAGQPGE</sequence>
<dbReference type="AlphaFoldDB" id="A0A255GIZ9"/>
<dbReference type="Gene3D" id="1.10.260.40">
    <property type="entry name" value="lambda repressor-like DNA-binding domains"/>
    <property type="match status" value="1"/>
</dbReference>
<feature type="domain" description="HTH cro/C1-type" evidence="2">
    <location>
        <begin position="8"/>
        <end position="62"/>
    </location>
</feature>
<dbReference type="CDD" id="cd00093">
    <property type="entry name" value="HTH_XRE"/>
    <property type="match status" value="1"/>
</dbReference>
<accession>A0A255GIZ9</accession>
<dbReference type="SUPFAM" id="SSF47413">
    <property type="entry name" value="lambda repressor-like DNA-binding domains"/>
    <property type="match status" value="1"/>
</dbReference>
<dbReference type="GO" id="GO:0003677">
    <property type="term" value="F:DNA binding"/>
    <property type="evidence" value="ECO:0007669"/>
    <property type="project" value="InterPro"/>
</dbReference>
<dbReference type="Proteomes" id="UP000215896">
    <property type="component" value="Unassembled WGS sequence"/>
</dbReference>
<evidence type="ECO:0000256" key="1">
    <source>
        <dbReference type="SAM" id="MobiDB-lite"/>
    </source>
</evidence>
<organism evidence="3 4">
    <name type="scientific">Enemella evansiae</name>
    <dbReference type="NCBI Taxonomy" id="2016499"/>
    <lineage>
        <taxon>Bacteria</taxon>
        <taxon>Bacillati</taxon>
        <taxon>Actinomycetota</taxon>
        <taxon>Actinomycetes</taxon>
        <taxon>Propionibacteriales</taxon>
        <taxon>Propionibacteriaceae</taxon>
        <taxon>Enemella</taxon>
    </lineage>
</organism>
<name>A0A255GIZ9_9ACTN</name>
<feature type="compositionally biased region" description="Gly residues" evidence="1">
    <location>
        <begin position="257"/>
        <end position="270"/>
    </location>
</feature>
<dbReference type="InterPro" id="IPR010982">
    <property type="entry name" value="Lambda_DNA-bd_dom_sf"/>
</dbReference>
<gene>
    <name evidence="3" type="ORF">CGZ94_13875</name>
</gene>
<dbReference type="Pfam" id="PF01381">
    <property type="entry name" value="HTH_3"/>
    <property type="match status" value="1"/>
</dbReference>
<proteinExistence type="predicted"/>
<dbReference type="EMBL" id="NMVO01000014">
    <property type="protein sequence ID" value="OYO12964.1"/>
    <property type="molecule type" value="Genomic_DNA"/>
</dbReference>
<dbReference type="PROSITE" id="PS50943">
    <property type="entry name" value="HTH_CROC1"/>
    <property type="match status" value="1"/>
</dbReference>
<dbReference type="InterPro" id="IPR001387">
    <property type="entry name" value="Cro/C1-type_HTH"/>
</dbReference>
<protein>
    <recommendedName>
        <fullName evidence="2">HTH cro/C1-type domain-containing protein</fullName>
    </recommendedName>
</protein>
<dbReference type="SMART" id="SM00530">
    <property type="entry name" value="HTH_XRE"/>
    <property type="match status" value="1"/>
</dbReference>
<feature type="compositionally biased region" description="Gly residues" evidence="1">
    <location>
        <begin position="221"/>
        <end position="230"/>
    </location>
</feature>
<evidence type="ECO:0000313" key="3">
    <source>
        <dbReference type="EMBL" id="OYO12964.1"/>
    </source>
</evidence>
<evidence type="ECO:0000313" key="4">
    <source>
        <dbReference type="Proteomes" id="UP000215896"/>
    </source>
</evidence>
<feature type="region of interest" description="Disordered" evidence="1">
    <location>
        <begin position="196"/>
        <end position="270"/>
    </location>
</feature>